<keyword evidence="1 2" id="KW-0378">Hydrolase</keyword>
<accession>A0A433J6F6</accession>
<comment type="subunit">
    <text evidence="1">Forms a complex composed of PxpA, PxpB and PxpC.</text>
</comment>
<dbReference type="GO" id="GO:0017168">
    <property type="term" value="F:5-oxoprolinase (ATP-hydrolyzing) activity"/>
    <property type="evidence" value="ECO:0007669"/>
    <property type="project" value="UniProtKB-UniRule"/>
</dbReference>
<dbReference type="Proteomes" id="UP000280346">
    <property type="component" value="Unassembled WGS sequence"/>
</dbReference>
<dbReference type="GO" id="GO:0005524">
    <property type="term" value="F:ATP binding"/>
    <property type="evidence" value="ECO:0007669"/>
    <property type="project" value="UniProtKB-UniRule"/>
</dbReference>
<keyword evidence="3" id="KW-1185">Reference proteome</keyword>
<evidence type="ECO:0000313" key="2">
    <source>
        <dbReference type="EMBL" id="RUQ68522.1"/>
    </source>
</evidence>
<evidence type="ECO:0000313" key="3">
    <source>
        <dbReference type="Proteomes" id="UP000280346"/>
    </source>
</evidence>
<comment type="function">
    <text evidence="1">Catalyzes the cleavage of 5-oxoproline to form L-glutamate coupled to the hydrolysis of ATP to ADP and inorganic phosphate.</text>
</comment>
<organism evidence="2 3">
    <name type="scientific">Azospirillum doebereinerae</name>
    <dbReference type="NCBI Taxonomy" id="92933"/>
    <lineage>
        <taxon>Bacteria</taxon>
        <taxon>Pseudomonadati</taxon>
        <taxon>Pseudomonadota</taxon>
        <taxon>Alphaproteobacteria</taxon>
        <taxon>Rhodospirillales</taxon>
        <taxon>Azospirillaceae</taxon>
        <taxon>Azospirillum</taxon>
    </lineage>
</organism>
<comment type="catalytic activity">
    <reaction evidence="1">
        <text>5-oxo-L-proline + ATP + 2 H2O = L-glutamate + ADP + phosphate + H(+)</text>
        <dbReference type="Rhea" id="RHEA:10348"/>
        <dbReference type="ChEBI" id="CHEBI:15377"/>
        <dbReference type="ChEBI" id="CHEBI:15378"/>
        <dbReference type="ChEBI" id="CHEBI:29985"/>
        <dbReference type="ChEBI" id="CHEBI:30616"/>
        <dbReference type="ChEBI" id="CHEBI:43474"/>
        <dbReference type="ChEBI" id="CHEBI:58402"/>
        <dbReference type="ChEBI" id="CHEBI:456216"/>
        <dbReference type="EC" id="3.5.2.9"/>
    </reaction>
</comment>
<dbReference type="NCBIfam" id="NF003814">
    <property type="entry name" value="PRK05406.1-3"/>
    <property type="match status" value="1"/>
</dbReference>
<dbReference type="RefSeq" id="WP_127000367.1">
    <property type="nucleotide sequence ID" value="NZ_JBNPXW010000009.1"/>
</dbReference>
<dbReference type="InterPro" id="IPR005501">
    <property type="entry name" value="LamB/YcsF/PxpA-like"/>
</dbReference>
<comment type="caution">
    <text evidence="2">The sequence shown here is derived from an EMBL/GenBank/DDBJ whole genome shotgun (WGS) entry which is preliminary data.</text>
</comment>
<dbReference type="GO" id="GO:0005975">
    <property type="term" value="P:carbohydrate metabolic process"/>
    <property type="evidence" value="ECO:0007669"/>
    <property type="project" value="InterPro"/>
</dbReference>
<proteinExistence type="inferred from homology"/>
<dbReference type="AlphaFoldDB" id="A0A433J6F6"/>
<dbReference type="EC" id="3.5.2.9" evidence="1"/>
<dbReference type="SUPFAM" id="SSF88713">
    <property type="entry name" value="Glycoside hydrolase/deacetylase"/>
    <property type="match status" value="1"/>
</dbReference>
<dbReference type="EMBL" id="RZIJ01000014">
    <property type="protein sequence ID" value="RUQ68522.1"/>
    <property type="molecule type" value="Genomic_DNA"/>
</dbReference>
<sequence>MAVIDLNCDMGEGFGAWAMGDDRAMLDIVTSANIACGFHAGDPSIMAETARLALEKGVRIGAHPGFDDRAGFGRRTIRGDSPAAIERMVAYQIGALQGCAALAGHRVTHVKPHGALYNMAAVEADLAMAIARAVKAVDPALLFVVPPLSAMDKAGTTLGLRVLREAFADRTYEDDGTLTPRSVAGSVIHAPELAAERVVRMVLDGAVTSRHGTRLPIVADTICVHGDTPTAVAMAGAVRVALEKAGVLVRPPHPVQSATA</sequence>
<dbReference type="InterPro" id="IPR011330">
    <property type="entry name" value="Glyco_hydro/deAcase_b/a-brl"/>
</dbReference>
<keyword evidence="1" id="KW-0547">Nucleotide-binding</keyword>
<gene>
    <name evidence="1 2" type="primary">pxpA</name>
    <name evidence="2" type="ORF">EJ913_18045</name>
</gene>
<protein>
    <recommendedName>
        <fullName evidence="1">5-oxoprolinase subunit A</fullName>
        <shortName evidence="1">5-OPase subunit A</shortName>
        <ecNumber evidence="1">3.5.2.9</ecNumber>
    </recommendedName>
    <alternativeName>
        <fullName evidence="1">5-oxoprolinase (ATP-hydrolyzing) subunit A</fullName>
    </alternativeName>
</protein>
<keyword evidence="1" id="KW-0067">ATP-binding</keyword>
<reference evidence="2 3" key="1">
    <citation type="submission" date="2018-12" db="EMBL/GenBank/DDBJ databases">
        <authorList>
            <person name="Yang Y."/>
        </authorList>
    </citation>
    <scope>NUCLEOTIDE SEQUENCE [LARGE SCALE GENOMIC DNA]</scope>
    <source>
        <strain evidence="2 3">GSF71</strain>
    </source>
</reference>
<name>A0A433J6F6_9PROT</name>
<dbReference type="PANTHER" id="PTHR30292">
    <property type="entry name" value="UNCHARACTERIZED PROTEIN YBGL-RELATED"/>
    <property type="match status" value="1"/>
</dbReference>
<dbReference type="Gene3D" id="3.20.20.370">
    <property type="entry name" value="Glycoside hydrolase/deacetylase"/>
    <property type="match status" value="1"/>
</dbReference>
<dbReference type="PANTHER" id="PTHR30292:SF0">
    <property type="entry name" value="5-OXOPROLINASE SUBUNIT A"/>
    <property type="match status" value="1"/>
</dbReference>
<evidence type="ECO:0000256" key="1">
    <source>
        <dbReference type="HAMAP-Rule" id="MF_00691"/>
    </source>
</evidence>
<dbReference type="OrthoDB" id="9773478at2"/>
<dbReference type="HAMAP" id="MF_00691">
    <property type="entry name" value="PxpA"/>
    <property type="match status" value="1"/>
</dbReference>
<comment type="similarity">
    <text evidence="1">Belongs to the LamB/PxpA family.</text>
</comment>
<dbReference type="Pfam" id="PF03746">
    <property type="entry name" value="LamB_YcsF"/>
    <property type="match status" value="1"/>
</dbReference>
<dbReference type="NCBIfam" id="NF003816">
    <property type="entry name" value="PRK05406.1-5"/>
    <property type="match status" value="1"/>
</dbReference>
<dbReference type="CDD" id="cd10787">
    <property type="entry name" value="LamB_YcsF_like"/>
    <property type="match status" value="1"/>
</dbReference>